<proteinExistence type="predicted"/>
<dbReference type="Pfam" id="PF01850">
    <property type="entry name" value="PIN"/>
    <property type="match status" value="1"/>
</dbReference>
<dbReference type="CDD" id="cd09873">
    <property type="entry name" value="PIN_Pae0151-like"/>
    <property type="match status" value="1"/>
</dbReference>
<comment type="caution">
    <text evidence="3">The sequence shown here is derived from an EMBL/GenBank/DDBJ whole genome shotgun (WGS) entry which is preliminary data.</text>
</comment>
<dbReference type="InterPro" id="IPR029060">
    <property type="entry name" value="PIN-like_dom_sf"/>
</dbReference>
<reference evidence="3 4" key="1">
    <citation type="submission" date="2017-09" db="EMBL/GenBank/DDBJ databases">
        <title>Depth-based differentiation of microbial function through sediment-hosted aquifers and enrichment of novel symbionts in the deep terrestrial subsurface.</title>
        <authorList>
            <person name="Probst A.J."/>
            <person name="Ladd B."/>
            <person name="Jarett J.K."/>
            <person name="Geller-Mcgrath D.E."/>
            <person name="Sieber C.M."/>
            <person name="Emerson J.B."/>
            <person name="Anantharaman K."/>
            <person name="Thomas B.C."/>
            <person name="Malmstrom R."/>
            <person name="Stieglmeier M."/>
            <person name="Klingl A."/>
            <person name="Woyke T."/>
            <person name="Ryan C.M."/>
            <person name="Banfield J.F."/>
        </authorList>
    </citation>
    <scope>NUCLEOTIDE SEQUENCE [LARGE SCALE GENOMIC DNA]</scope>
    <source>
        <strain evidence="3">CG22_combo_CG10-13_8_21_14_all_38_20</strain>
    </source>
</reference>
<dbReference type="Gene3D" id="3.40.50.1010">
    <property type="entry name" value="5'-nuclease"/>
    <property type="match status" value="1"/>
</dbReference>
<dbReference type="EMBL" id="PCTA01000030">
    <property type="protein sequence ID" value="PIP61293.1"/>
    <property type="molecule type" value="Genomic_DNA"/>
</dbReference>
<dbReference type="InterPro" id="IPR044153">
    <property type="entry name" value="PIN_Pae0151-like"/>
</dbReference>
<dbReference type="InterPro" id="IPR051619">
    <property type="entry name" value="TypeII_TA_RNase_PINc/VapC"/>
</dbReference>
<feature type="domain" description="PIN" evidence="2">
    <location>
        <begin position="6"/>
        <end position="126"/>
    </location>
</feature>
<evidence type="ECO:0000313" key="3">
    <source>
        <dbReference type="EMBL" id="PIP61293.1"/>
    </source>
</evidence>
<protein>
    <recommendedName>
        <fullName evidence="2">PIN domain-containing protein</fullName>
    </recommendedName>
</protein>
<dbReference type="SUPFAM" id="SSF88723">
    <property type="entry name" value="PIN domain-like"/>
    <property type="match status" value="1"/>
</dbReference>
<dbReference type="Proteomes" id="UP000231246">
    <property type="component" value="Unassembled WGS sequence"/>
</dbReference>
<evidence type="ECO:0000256" key="1">
    <source>
        <dbReference type="ARBA" id="ARBA00022842"/>
    </source>
</evidence>
<keyword evidence="1" id="KW-0460">Magnesium</keyword>
<accession>A0A2H0BUE0</accession>
<evidence type="ECO:0000313" key="4">
    <source>
        <dbReference type="Proteomes" id="UP000231246"/>
    </source>
</evidence>
<evidence type="ECO:0000259" key="2">
    <source>
        <dbReference type="Pfam" id="PF01850"/>
    </source>
</evidence>
<sequence>MSVRNIIVDSSVVVKWLSADNEDYLTQADKLLFEVEKEKVRLYAPELAKYEVTNALLKGKKLPKTVVEEALSVLHSLPIQYMLETLELAQIAYGIGKELNITYYDASFMALAYSLNAVLVTDNIKHQKQTKNVKVVNLKDY</sequence>
<gene>
    <name evidence="3" type="ORF">COW99_04745</name>
</gene>
<dbReference type="PANTHER" id="PTHR35901:SF1">
    <property type="entry name" value="EXONUCLEASE VAPC9"/>
    <property type="match status" value="1"/>
</dbReference>
<name>A0A2H0BUE0_9BACT</name>
<organism evidence="3 4">
    <name type="scientific">Candidatus Roizmanbacteria bacterium CG22_combo_CG10-13_8_21_14_all_38_20</name>
    <dbReference type="NCBI Taxonomy" id="1974862"/>
    <lineage>
        <taxon>Bacteria</taxon>
        <taxon>Candidatus Roizmaniibacteriota</taxon>
    </lineage>
</organism>
<dbReference type="AlphaFoldDB" id="A0A2H0BUE0"/>
<dbReference type="InterPro" id="IPR002716">
    <property type="entry name" value="PIN_dom"/>
</dbReference>
<dbReference type="PANTHER" id="PTHR35901">
    <property type="entry name" value="RIBONUCLEASE VAPC3"/>
    <property type="match status" value="1"/>
</dbReference>